<accession>A0A1M7IE98</accession>
<reference evidence="1 2" key="1">
    <citation type="submission" date="2016-11" db="EMBL/GenBank/DDBJ databases">
        <authorList>
            <person name="Jaros S."/>
            <person name="Januszkiewicz K."/>
            <person name="Wedrychowicz H."/>
        </authorList>
    </citation>
    <scope>NUCLEOTIDE SEQUENCE [LARGE SCALE GENOMIC DNA]</scope>
    <source>
        <strain evidence="1 2">Y1</strain>
    </source>
</reference>
<proteinExistence type="predicted"/>
<name>A0A1M7IE98_RUMFL</name>
<dbReference type="EMBL" id="FRCT01000004">
    <property type="protein sequence ID" value="SHM39084.1"/>
    <property type="molecule type" value="Genomic_DNA"/>
</dbReference>
<dbReference type="AlphaFoldDB" id="A0A1M7IE98"/>
<dbReference type="Proteomes" id="UP000184394">
    <property type="component" value="Unassembled WGS sequence"/>
</dbReference>
<protein>
    <submittedName>
        <fullName evidence="1">Uncharacterized protein</fullName>
    </submittedName>
</protein>
<gene>
    <name evidence="1" type="ORF">SAMN04487860_10469</name>
</gene>
<evidence type="ECO:0000313" key="2">
    <source>
        <dbReference type="Proteomes" id="UP000184394"/>
    </source>
</evidence>
<evidence type="ECO:0000313" key="1">
    <source>
        <dbReference type="EMBL" id="SHM39084.1"/>
    </source>
</evidence>
<sequence>MFPVLKHKGESDDDVLFQKNGVYELTEELYEDYEEDEDAHFHDILAKEVKNYICIGWTEYSAFKILYKVPTGEIYLESMAENKVADDKPIAGSLSELINKLYFLN</sequence>
<organism evidence="1 2">
    <name type="scientific">Ruminococcus flavefaciens</name>
    <dbReference type="NCBI Taxonomy" id="1265"/>
    <lineage>
        <taxon>Bacteria</taxon>
        <taxon>Bacillati</taxon>
        <taxon>Bacillota</taxon>
        <taxon>Clostridia</taxon>
        <taxon>Eubacteriales</taxon>
        <taxon>Oscillospiraceae</taxon>
        <taxon>Ruminococcus</taxon>
    </lineage>
</organism>